<dbReference type="InterPro" id="IPR047794">
    <property type="entry name" value="C45_proenzyme-like"/>
</dbReference>
<dbReference type="InterPro" id="IPR047801">
    <property type="entry name" value="Peptidase_C45"/>
</dbReference>
<dbReference type="Proteomes" id="UP000199494">
    <property type="component" value="Unassembled WGS sequence"/>
</dbReference>
<dbReference type="AlphaFoldDB" id="A0A222VV71"/>
<reference evidence="2 3" key="1">
    <citation type="submission" date="2016-10" db="EMBL/GenBank/DDBJ databases">
        <authorList>
            <person name="de Groot N.N."/>
        </authorList>
    </citation>
    <scope>NUCLEOTIDE SEQUENCE [LARGE SCALE GENOMIC DNA]</scope>
    <source>
        <strain evidence="2 3">CGMCC 4.5506</strain>
    </source>
</reference>
<organism evidence="2 3">
    <name type="scientific">Prauserella marina</name>
    <dbReference type="NCBI Taxonomy" id="530584"/>
    <lineage>
        <taxon>Bacteria</taxon>
        <taxon>Bacillati</taxon>
        <taxon>Actinomycetota</taxon>
        <taxon>Actinomycetes</taxon>
        <taxon>Pseudonocardiales</taxon>
        <taxon>Pseudonocardiaceae</taxon>
        <taxon>Prauserella</taxon>
    </lineage>
</organism>
<dbReference type="NCBIfam" id="NF040521">
    <property type="entry name" value="C45_proenzyme"/>
    <property type="match status" value="1"/>
</dbReference>
<evidence type="ECO:0000313" key="3">
    <source>
        <dbReference type="Proteomes" id="UP000199494"/>
    </source>
</evidence>
<sequence>MGIETEVVAGSADDFMLVRHLKVTGNQTEIGRALAEEAYERGGWRPSRADPVKNRARLAWFERYWPQHRARMEGAAAALGTTVEAAQVQLDDVATVPGGSACTATWCAPSATREGHGFLGRNYDFFTVGWSQLFAMISGEPAAEDGSLPAASRPYVITSVPDDAPATTLITMNELDGCMEGVNEHGLAVALLIADMETAGEPSDAGPQVGIGSAQLPRFVLDTCENVEQAQRALLAAKQYDLGTPLHYLIADRHGDAFVWETGPDGSEHIVPADGEALCVTNHLLHRRHDPENPPADNDETVRTYERLETIRDRTKSGPMSAGAVRDALDEVAFDSRNAGAYPVRTLWRTVFDLDERSMATHFYLGDERDGTNRYSEEVVFRLGRHTS</sequence>
<dbReference type="RefSeq" id="WP_091806735.1">
    <property type="nucleotide sequence ID" value="NZ_CP016353.1"/>
</dbReference>
<evidence type="ECO:0000259" key="1">
    <source>
        <dbReference type="Pfam" id="PF03417"/>
    </source>
</evidence>
<dbReference type="InterPro" id="IPR005079">
    <property type="entry name" value="Peptidase_C45_hydrolase"/>
</dbReference>
<dbReference type="PANTHER" id="PTHR34180:SF1">
    <property type="entry name" value="BETA-ALANYL-DOPAMINE_CARCININE HYDROLASE"/>
    <property type="match status" value="1"/>
</dbReference>
<name>A0A222VV71_9PSEU</name>
<accession>A0A222VV71</accession>
<dbReference type="PANTHER" id="PTHR34180">
    <property type="entry name" value="PEPTIDASE C45"/>
    <property type="match status" value="1"/>
</dbReference>
<dbReference type="SUPFAM" id="SSF56235">
    <property type="entry name" value="N-terminal nucleophile aminohydrolases (Ntn hydrolases)"/>
    <property type="match status" value="1"/>
</dbReference>
<dbReference type="Gene3D" id="3.60.60.10">
    <property type="entry name" value="Penicillin V Acylase, Chain A"/>
    <property type="match status" value="1"/>
</dbReference>
<dbReference type="STRING" id="530584.SAMN05421630_10731"/>
<gene>
    <name evidence="2" type="ORF">SAMN05421630_10731</name>
</gene>
<protein>
    <submittedName>
        <fullName evidence="2">Acyl-coenzyme A:6-aminopenicillanic acid acyl-transferase</fullName>
    </submittedName>
</protein>
<proteinExistence type="predicted"/>
<dbReference type="Pfam" id="PF03417">
    <property type="entry name" value="AAT"/>
    <property type="match status" value="1"/>
</dbReference>
<dbReference type="KEGG" id="pmad:BAY61_25665"/>
<dbReference type="GO" id="GO:0016740">
    <property type="term" value="F:transferase activity"/>
    <property type="evidence" value="ECO:0007669"/>
    <property type="project" value="UniProtKB-KW"/>
</dbReference>
<dbReference type="EMBL" id="FMZE01000007">
    <property type="protein sequence ID" value="SDD26067.1"/>
    <property type="molecule type" value="Genomic_DNA"/>
</dbReference>
<keyword evidence="2" id="KW-0808">Transferase</keyword>
<keyword evidence="3" id="KW-1185">Reference proteome</keyword>
<dbReference type="InterPro" id="IPR029055">
    <property type="entry name" value="Ntn_hydrolases_N"/>
</dbReference>
<evidence type="ECO:0000313" key="2">
    <source>
        <dbReference type="EMBL" id="SDD26067.1"/>
    </source>
</evidence>
<dbReference type="OrthoDB" id="3501755at2"/>
<feature type="domain" description="Peptidase C45 hydrolase" evidence="1">
    <location>
        <begin position="115"/>
        <end position="361"/>
    </location>
</feature>